<feature type="transmembrane region" description="Helical" evidence="1">
    <location>
        <begin position="172"/>
        <end position="193"/>
    </location>
</feature>
<evidence type="ECO:0000313" key="3">
    <source>
        <dbReference type="Proteomes" id="UP000186601"/>
    </source>
</evidence>
<keyword evidence="1" id="KW-0812">Transmembrane</keyword>
<evidence type="ECO:0000256" key="1">
    <source>
        <dbReference type="SAM" id="Phobius"/>
    </source>
</evidence>
<accession>A0A2R6PG46</accession>
<keyword evidence="1" id="KW-1133">Transmembrane helix</keyword>
<keyword evidence="3" id="KW-1185">Reference proteome</keyword>
<sequence>MSTEHRQAGTDSTQSSTLAESLGAGSNYMPMCGLDAALAAASKRAIQYEVQMKDLEAKLSEDLSNSRAIDNLLREVVQGLQQTQRRSTAALTSTVPYITHALQDDLMALEELEVQIPEVGRQVRHICNVYDRGRDKAQELVDSLEWLNTPIPLRLRTIIFTPNAPVSGRWKALIRFLFALTFLACMWVAWITLRGAIRAHRQRLIWGNQLMS</sequence>
<gene>
    <name evidence="2" type="ORF">PHLCEN_2v4877</name>
</gene>
<name>A0A2R6PG46_9APHY</name>
<protein>
    <submittedName>
        <fullName evidence="2">Uncharacterized protein</fullName>
    </submittedName>
</protein>
<dbReference type="STRING" id="98765.A0A2R6PG46"/>
<dbReference type="EMBL" id="MLYV02000494">
    <property type="protein sequence ID" value="PSR90584.1"/>
    <property type="molecule type" value="Genomic_DNA"/>
</dbReference>
<dbReference type="OrthoDB" id="2788977at2759"/>
<dbReference type="AlphaFoldDB" id="A0A2R6PG46"/>
<organism evidence="2 3">
    <name type="scientific">Hermanssonia centrifuga</name>
    <dbReference type="NCBI Taxonomy" id="98765"/>
    <lineage>
        <taxon>Eukaryota</taxon>
        <taxon>Fungi</taxon>
        <taxon>Dikarya</taxon>
        <taxon>Basidiomycota</taxon>
        <taxon>Agaricomycotina</taxon>
        <taxon>Agaricomycetes</taxon>
        <taxon>Polyporales</taxon>
        <taxon>Meruliaceae</taxon>
        <taxon>Hermanssonia</taxon>
    </lineage>
</organism>
<reference evidence="2 3" key="1">
    <citation type="submission" date="2018-02" db="EMBL/GenBank/DDBJ databases">
        <title>Genome sequence of the basidiomycete white-rot fungus Phlebia centrifuga.</title>
        <authorList>
            <person name="Granchi Z."/>
            <person name="Peng M."/>
            <person name="de Vries R.P."/>
            <person name="Hilden K."/>
            <person name="Makela M.R."/>
            <person name="Grigoriev I."/>
            <person name="Riley R."/>
        </authorList>
    </citation>
    <scope>NUCLEOTIDE SEQUENCE [LARGE SCALE GENOMIC DNA]</scope>
    <source>
        <strain evidence="2 3">FBCC195</strain>
    </source>
</reference>
<evidence type="ECO:0000313" key="2">
    <source>
        <dbReference type="EMBL" id="PSR90584.1"/>
    </source>
</evidence>
<keyword evidence="1" id="KW-0472">Membrane</keyword>
<proteinExistence type="predicted"/>
<dbReference type="Proteomes" id="UP000186601">
    <property type="component" value="Unassembled WGS sequence"/>
</dbReference>
<comment type="caution">
    <text evidence="2">The sequence shown here is derived from an EMBL/GenBank/DDBJ whole genome shotgun (WGS) entry which is preliminary data.</text>
</comment>